<keyword evidence="2" id="KW-1185">Reference proteome</keyword>
<reference evidence="2" key="1">
    <citation type="journal article" date="2024" name="Proc. Natl. Acad. Sci. U.S.A.">
        <title>Extraordinary preservation of gene collinearity over three hundred million years revealed in homosporous lycophytes.</title>
        <authorList>
            <person name="Li C."/>
            <person name="Wickell D."/>
            <person name="Kuo L.Y."/>
            <person name="Chen X."/>
            <person name="Nie B."/>
            <person name="Liao X."/>
            <person name="Peng D."/>
            <person name="Ji J."/>
            <person name="Jenkins J."/>
            <person name="Williams M."/>
            <person name="Shu S."/>
            <person name="Plott C."/>
            <person name="Barry K."/>
            <person name="Rajasekar S."/>
            <person name="Grimwood J."/>
            <person name="Han X."/>
            <person name="Sun S."/>
            <person name="Hou Z."/>
            <person name="He W."/>
            <person name="Dai G."/>
            <person name="Sun C."/>
            <person name="Schmutz J."/>
            <person name="Leebens-Mack J.H."/>
            <person name="Li F.W."/>
            <person name="Wang L."/>
        </authorList>
    </citation>
    <scope>NUCLEOTIDE SEQUENCE [LARGE SCALE GENOMIC DNA]</scope>
    <source>
        <strain evidence="2">cv. PW_Plant_1</strain>
    </source>
</reference>
<dbReference type="EMBL" id="CM055101">
    <property type="protein sequence ID" value="KAJ7541140.1"/>
    <property type="molecule type" value="Genomic_DNA"/>
</dbReference>
<name>A0ACC2CGM2_DIPCM</name>
<comment type="caution">
    <text evidence="1">The sequence shown here is derived from an EMBL/GenBank/DDBJ whole genome shotgun (WGS) entry which is preliminary data.</text>
</comment>
<proteinExistence type="predicted"/>
<dbReference type="Proteomes" id="UP001162992">
    <property type="component" value="Chromosome 10"/>
</dbReference>
<gene>
    <name evidence="1" type="ORF">O6H91_10G048300</name>
</gene>
<protein>
    <submittedName>
        <fullName evidence="1">Uncharacterized protein</fullName>
    </submittedName>
</protein>
<evidence type="ECO:0000313" key="2">
    <source>
        <dbReference type="Proteomes" id="UP001162992"/>
    </source>
</evidence>
<evidence type="ECO:0000313" key="1">
    <source>
        <dbReference type="EMBL" id="KAJ7541140.1"/>
    </source>
</evidence>
<organism evidence="1 2">
    <name type="scientific">Diphasiastrum complanatum</name>
    <name type="common">Issler's clubmoss</name>
    <name type="synonym">Lycopodium complanatum</name>
    <dbReference type="NCBI Taxonomy" id="34168"/>
    <lineage>
        <taxon>Eukaryota</taxon>
        <taxon>Viridiplantae</taxon>
        <taxon>Streptophyta</taxon>
        <taxon>Embryophyta</taxon>
        <taxon>Tracheophyta</taxon>
        <taxon>Lycopodiopsida</taxon>
        <taxon>Lycopodiales</taxon>
        <taxon>Lycopodiaceae</taxon>
        <taxon>Lycopodioideae</taxon>
        <taxon>Diphasiastrum</taxon>
    </lineage>
</organism>
<accession>A0ACC2CGM2</accession>
<sequence>MALRLQGLAMIPRVWSRRLPPTIPLSDTRFNLSRRGNSSGAAAWEESVEVETDHSLARRVEQAINEYRVRKAAPDWLPFLPGSSYWIPPERESAADNGEEIPVVRLELSDDELFALLAPSGWPSSSVSEKASSMEKKKNKNKKKT</sequence>